<dbReference type="AlphaFoldDB" id="A0A3M3TW70"/>
<protein>
    <submittedName>
        <fullName evidence="1">Uncharacterized protein</fullName>
    </submittedName>
</protein>
<comment type="caution">
    <text evidence="1">The sequence shown here is derived from an EMBL/GenBank/DDBJ whole genome shotgun (WGS) entry which is preliminary data.</text>
</comment>
<reference evidence="1 2" key="1">
    <citation type="submission" date="2018-08" db="EMBL/GenBank/DDBJ databases">
        <title>Recombination of ecologically and evolutionarily significant loci maintains genetic cohesion in the Pseudomonas syringae species complex.</title>
        <authorList>
            <person name="Dillon M."/>
            <person name="Thakur S."/>
            <person name="Almeida R.N.D."/>
            <person name="Weir B.S."/>
            <person name="Guttman D.S."/>
        </authorList>
    </citation>
    <scope>NUCLEOTIDE SEQUENCE [LARGE SCALE GENOMIC DNA]</scope>
    <source>
        <strain evidence="1 2">ICMP 2788</strain>
    </source>
</reference>
<sequence>MAGQVGRGYGNGRVHVLASWAGGTLPRRPTGVFDKGLLEPGVCACHLAETERRRQAVPNGGG</sequence>
<evidence type="ECO:0000313" key="2">
    <source>
        <dbReference type="Proteomes" id="UP000276886"/>
    </source>
</evidence>
<evidence type="ECO:0000313" key="1">
    <source>
        <dbReference type="EMBL" id="RMO25168.1"/>
    </source>
</evidence>
<dbReference type="Proteomes" id="UP000276886">
    <property type="component" value="Unassembled WGS sequence"/>
</dbReference>
<gene>
    <name evidence="1" type="ORF">ALQ44_101552</name>
</gene>
<accession>A0A3M3TW70</accession>
<name>A0A3M3TW70_PSESJ</name>
<proteinExistence type="predicted"/>
<organism evidence="1 2">
    <name type="scientific">Pseudomonas syringae pv. pisi</name>
    <dbReference type="NCBI Taxonomy" id="59510"/>
    <lineage>
        <taxon>Bacteria</taxon>
        <taxon>Pseudomonadati</taxon>
        <taxon>Pseudomonadota</taxon>
        <taxon>Gammaproteobacteria</taxon>
        <taxon>Pseudomonadales</taxon>
        <taxon>Pseudomonadaceae</taxon>
        <taxon>Pseudomonas</taxon>
        <taxon>Pseudomonas syringae</taxon>
    </lineage>
</organism>
<dbReference type="EMBL" id="RBPQ01000190">
    <property type="protein sequence ID" value="RMO25168.1"/>
    <property type="molecule type" value="Genomic_DNA"/>
</dbReference>